<keyword evidence="2" id="KW-1133">Transmembrane helix</keyword>
<keyword evidence="2" id="KW-0812">Transmembrane</keyword>
<feature type="transmembrane region" description="Helical" evidence="2">
    <location>
        <begin position="48"/>
        <end position="66"/>
    </location>
</feature>
<evidence type="ECO:0000256" key="2">
    <source>
        <dbReference type="SAM" id="Phobius"/>
    </source>
</evidence>
<sequence length="102" mass="11934">MQESYNSYNQQKIRKIKLMEEQKEKLERIYQKLNEEEDTVLKKWYESIIPKIILLFPSIAFALTFLKVNTDKSILDLIIFIAVGGLLVTGGIFLNYFLSKGK</sequence>
<evidence type="ECO:0000256" key="1">
    <source>
        <dbReference type="SAM" id="Coils"/>
    </source>
</evidence>
<organism evidence="3">
    <name type="scientific">uncultured Prochlorococcus marinus clone ASNC2259</name>
    <dbReference type="NCBI Taxonomy" id="379367"/>
    <lineage>
        <taxon>Bacteria</taxon>
        <taxon>Bacillati</taxon>
        <taxon>Cyanobacteriota</taxon>
        <taxon>Cyanophyceae</taxon>
        <taxon>Synechococcales</taxon>
        <taxon>Prochlorococcaceae</taxon>
        <taxon>Prochlorococcus</taxon>
    </lineage>
</organism>
<feature type="transmembrane region" description="Helical" evidence="2">
    <location>
        <begin position="78"/>
        <end position="98"/>
    </location>
</feature>
<reference evidence="3" key="1">
    <citation type="journal article" date="2006" name="Science">
        <title>Genomic islands and the ecology and evolution of Prochlorococcus.</title>
        <authorList>
            <person name="Coleman M.L."/>
            <person name="Sullivan M.B."/>
            <person name="Martiny A.C."/>
            <person name="Steglich C."/>
            <person name="Barry K."/>
            <person name="Delong E.F."/>
            <person name="Chisholm S.W."/>
        </authorList>
    </citation>
    <scope>NUCLEOTIDE SEQUENCE</scope>
</reference>
<reference evidence="3" key="2">
    <citation type="submission" date="2006-04" db="EMBL/GenBank/DDBJ databases">
        <title>Sequencing of the draft fosmids and assembly of Prochlorococcus marinus environmental genome fragment.</title>
        <authorList>
            <consortium name="US DOE Joint Genome Institute (JGI)"/>
            <person name="Copeland A."/>
            <person name="Lucas S."/>
            <person name="Lapidus A."/>
            <person name="Barry K."/>
            <person name="Detter J.C."/>
            <person name="Glavina T."/>
            <person name="Hammon N."/>
            <person name="Israni S."/>
            <person name="Richardson P."/>
        </authorList>
    </citation>
    <scope>NUCLEOTIDE SEQUENCE</scope>
</reference>
<accession>Q1PL09</accession>
<feature type="coiled-coil region" evidence="1">
    <location>
        <begin position="9"/>
        <end position="43"/>
    </location>
</feature>
<dbReference type="EMBL" id="DQ366715">
    <property type="protein sequence ID" value="ABE10866.1"/>
    <property type="molecule type" value="Genomic_DNA"/>
</dbReference>
<keyword evidence="1" id="KW-0175">Coiled coil</keyword>
<protein>
    <submittedName>
        <fullName evidence="3">Uncharacterized protein</fullName>
    </submittedName>
</protein>
<proteinExistence type="predicted"/>
<evidence type="ECO:0000313" key="3">
    <source>
        <dbReference type="EMBL" id="ABE10866.1"/>
    </source>
</evidence>
<name>Q1PL09_PROMR</name>
<keyword evidence="2" id="KW-0472">Membrane</keyword>
<dbReference type="AlphaFoldDB" id="Q1PL09"/>
<gene>
    <name evidence="3" type="ORF">ASNC2259_0019</name>
</gene>